<evidence type="ECO:0000313" key="3">
    <source>
        <dbReference type="EMBL" id="TDH68509.1"/>
    </source>
</evidence>
<feature type="compositionally biased region" description="Basic residues" evidence="1">
    <location>
        <begin position="115"/>
        <end position="128"/>
    </location>
</feature>
<keyword evidence="4" id="KW-1185">Reference proteome</keyword>
<dbReference type="Proteomes" id="UP000294530">
    <property type="component" value="Unassembled WGS sequence"/>
</dbReference>
<dbReference type="EMBL" id="SHOA02000016">
    <property type="protein sequence ID" value="TDH68509.1"/>
    <property type="molecule type" value="Genomic_DNA"/>
</dbReference>
<dbReference type="Gene3D" id="2.30.29.30">
    <property type="entry name" value="Pleckstrin-homology domain (PH domain)/Phosphotyrosine-binding domain (PTB)"/>
    <property type="match status" value="1"/>
</dbReference>
<feature type="region of interest" description="Disordered" evidence="1">
    <location>
        <begin position="223"/>
        <end position="250"/>
    </location>
</feature>
<gene>
    <name evidence="3" type="ORF">CCR75_003749</name>
</gene>
<dbReference type="RefSeq" id="XP_067818008.1">
    <property type="nucleotide sequence ID" value="XM_067961842.1"/>
</dbReference>
<dbReference type="OrthoDB" id="129532at2759"/>
<dbReference type="PROSITE" id="PS50003">
    <property type="entry name" value="PH_DOMAIN"/>
    <property type="match status" value="1"/>
</dbReference>
<comment type="caution">
    <text evidence="3">The sequence shown here is derived from an EMBL/GenBank/DDBJ whole genome shotgun (WGS) entry which is preliminary data.</text>
</comment>
<dbReference type="InterPro" id="IPR011993">
    <property type="entry name" value="PH-like_dom_sf"/>
</dbReference>
<name>A0A976FL34_BRELC</name>
<dbReference type="KEGG" id="blac:94347513"/>
<protein>
    <recommendedName>
        <fullName evidence="2">PH domain-containing protein</fullName>
    </recommendedName>
</protein>
<dbReference type="GeneID" id="94347513"/>
<evidence type="ECO:0000313" key="4">
    <source>
        <dbReference type="Proteomes" id="UP000294530"/>
    </source>
</evidence>
<feature type="compositionally biased region" description="Basic and acidic residues" evidence="1">
    <location>
        <begin position="179"/>
        <end position="196"/>
    </location>
</feature>
<feature type="region of interest" description="Disordered" evidence="1">
    <location>
        <begin position="175"/>
        <end position="196"/>
    </location>
</feature>
<proteinExistence type="predicted"/>
<dbReference type="AlphaFoldDB" id="A0A976FL34"/>
<dbReference type="SUPFAM" id="SSF50729">
    <property type="entry name" value="PH domain-like"/>
    <property type="match status" value="1"/>
</dbReference>
<dbReference type="InterPro" id="IPR001849">
    <property type="entry name" value="PH_domain"/>
</dbReference>
<evidence type="ECO:0000256" key="1">
    <source>
        <dbReference type="SAM" id="MobiDB-lite"/>
    </source>
</evidence>
<reference evidence="3 4" key="1">
    <citation type="journal article" date="2021" name="Genome Biol.">
        <title>AFLAP: assembly-free linkage analysis pipeline using k-mers from genome sequencing data.</title>
        <authorList>
            <person name="Fletcher K."/>
            <person name="Zhang L."/>
            <person name="Gil J."/>
            <person name="Han R."/>
            <person name="Cavanaugh K."/>
            <person name="Michelmore R."/>
        </authorList>
    </citation>
    <scope>NUCLEOTIDE SEQUENCE [LARGE SCALE GENOMIC DNA]</scope>
    <source>
        <strain evidence="3 4">SF5</strain>
    </source>
</reference>
<feature type="region of interest" description="Disordered" evidence="1">
    <location>
        <begin position="104"/>
        <end position="128"/>
    </location>
</feature>
<sequence>MEQSESEAPVFAITRPKLFGGCERFLLQNPSQLEPPTEKSIARHRFTVRHGKKRRVFQAPDNVTFNAWLSALEQALEPKKKSEHVRMQSPNTRVSYIAIRTHSHSGMTSPGRLSPKTKMKRRGHGKKTCQVRPYTQARFFERSGFRRDPTNYKIVKLHRPAATCSRIAMSKVEAPISDSEMKSESELEEKSSEALKEDENLVMDEIAHNQDILPRIATAEPDSISIGDSASCGDSISGGGKEGAESPDDLLSKTAVVPELIDRIDIERIAEKTSPECSSTVANATFETKTIEHDVIVTNEALSLEIDDDCGTVKHAVSVGNFPSENRSKILSKISVVVNPQDKSDVEKPVEKRDQNVIDCKGHATIKTEAIDFEVIGIVKELLARVVEDCVTTIVPSKSNIQASRKCYVPNSEAVKSSSTPRDCQNHWIPVDPYNSKLIWISHKRRYC</sequence>
<feature type="domain" description="PH" evidence="2">
    <location>
        <begin position="1"/>
        <end position="77"/>
    </location>
</feature>
<evidence type="ECO:0000259" key="2">
    <source>
        <dbReference type="PROSITE" id="PS50003"/>
    </source>
</evidence>
<organism evidence="3 4">
    <name type="scientific">Bremia lactucae</name>
    <name type="common">Lettuce downy mildew</name>
    <dbReference type="NCBI Taxonomy" id="4779"/>
    <lineage>
        <taxon>Eukaryota</taxon>
        <taxon>Sar</taxon>
        <taxon>Stramenopiles</taxon>
        <taxon>Oomycota</taxon>
        <taxon>Peronosporomycetes</taxon>
        <taxon>Peronosporales</taxon>
        <taxon>Peronosporaceae</taxon>
        <taxon>Bremia</taxon>
    </lineage>
</organism>
<accession>A0A976FL34</accession>